<dbReference type="GO" id="GO:0030170">
    <property type="term" value="F:pyridoxal phosphate binding"/>
    <property type="evidence" value="ECO:0007669"/>
    <property type="project" value="InterPro"/>
</dbReference>
<dbReference type="OrthoDB" id="9809616at2"/>
<comment type="pathway">
    <text evidence="2">Amino-acid biosynthesis; L-histidine biosynthesis; L-histidine from 5-phospho-alpha-D-ribose 1-diphosphate: step 7/9.</text>
</comment>
<evidence type="ECO:0000256" key="7">
    <source>
        <dbReference type="ARBA" id="ARBA00022679"/>
    </source>
</evidence>
<evidence type="ECO:0000259" key="12">
    <source>
        <dbReference type="Pfam" id="PF00155"/>
    </source>
</evidence>
<evidence type="ECO:0000313" key="14">
    <source>
        <dbReference type="Proteomes" id="UP000006765"/>
    </source>
</evidence>
<dbReference type="PANTHER" id="PTHR43643">
    <property type="entry name" value="HISTIDINOL-PHOSPHATE AMINOTRANSFERASE 2"/>
    <property type="match status" value="1"/>
</dbReference>
<dbReference type="Pfam" id="PF00155">
    <property type="entry name" value="Aminotran_1_2"/>
    <property type="match status" value="1"/>
</dbReference>
<dbReference type="STRING" id="1231392.OCGS_2001"/>
<dbReference type="GO" id="GO:0004400">
    <property type="term" value="F:histidinol-phosphate transaminase activity"/>
    <property type="evidence" value="ECO:0007669"/>
    <property type="project" value="UniProtKB-EC"/>
</dbReference>
<name>K2I522_9RHOB</name>
<dbReference type="Gene3D" id="3.40.640.10">
    <property type="entry name" value="Type I PLP-dependent aspartate aminotransferase-like (Major domain)"/>
    <property type="match status" value="1"/>
</dbReference>
<sequence length="360" mass="38029">MTDPRLTPLAAALPATVPFVGPETLERRRGAPFAARLGANENGFGPSPQALEALQKAAPDAWMYPDPECHELKTALAAHHGLDAEHIVVGEGIDGLLGWLVRLTVAPGTTVVTSSGAYPTFDYHVTGYGGTLSKVPYRDDKEDPQALIARAAETGARLIYLANPDNPTGSVHDAATVERMVAAVPDGALLILDEAYLGCDAGTPHPCIVPDDPRVIRMRTFSKAYGLAGLRIGYAIGPKPLIAAFDRVRNHFGVARMSQDAALAALADDAWLAEVQTRIAASRDRIADIAERAGMTPLPSVTNFVACDCGDAARAGQVMDCLEAAGIFARRPGTPPLDRLVRISCGPEADMALLERALLG</sequence>
<feature type="domain" description="Aminotransferase class I/classII large" evidence="12">
    <location>
        <begin position="37"/>
        <end position="357"/>
    </location>
</feature>
<keyword evidence="9" id="KW-0368">Histidine biosynthesis</keyword>
<dbReference type="GO" id="GO:0000105">
    <property type="term" value="P:L-histidine biosynthetic process"/>
    <property type="evidence" value="ECO:0007669"/>
    <property type="project" value="UniProtKB-KW"/>
</dbReference>
<evidence type="ECO:0000256" key="10">
    <source>
        <dbReference type="ARBA" id="ARBA00047481"/>
    </source>
</evidence>
<dbReference type="PATRIC" id="fig|1231392.3.peg.2011"/>
<comment type="cofactor">
    <cofactor evidence="1 11">
        <name>pyridoxal 5'-phosphate</name>
        <dbReference type="ChEBI" id="CHEBI:597326"/>
    </cofactor>
</comment>
<accession>K2I522</accession>
<protein>
    <recommendedName>
        <fullName evidence="4">histidinol-phosphate transaminase</fullName>
        <ecNumber evidence="4">2.6.1.9</ecNumber>
    </recommendedName>
</protein>
<dbReference type="CDD" id="cd00609">
    <property type="entry name" value="AAT_like"/>
    <property type="match status" value="1"/>
</dbReference>
<dbReference type="PANTHER" id="PTHR43643:SF6">
    <property type="entry name" value="HISTIDINOL-PHOSPHATE AMINOTRANSFERASE"/>
    <property type="match status" value="1"/>
</dbReference>
<dbReference type="AlphaFoldDB" id="K2I522"/>
<comment type="catalytic activity">
    <reaction evidence="10">
        <text>L-histidinol phosphate + 2-oxoglutarate = 3-(imidazol-4-yl)-2-oxopropyl phosphate + L-glutamate</text>
        <dbReference type="Rhea" id="RHEA:23744"/>
        <dbReference type="ChEBI" id="CHEBI:16810"/>
        <dbReference type="ChEBI" id="CHEBI:29985"/>
        <dbReference type="ChEBI" id="CHEBI:57766"/>
        <dbReference type="ChEBI" id="CHEBI:57980"/>
        <dbReference type="EC" id="2.6.1.9"/>
    </reaction>
</comment>
<dbReference type="InterPro" id="IPR050106">
    <property type="entry name" value="HistidinolP_aminotransfase"/>
</dbReference>
<dbReference type="InterPro" id="IPR004839">
    <property type="entry name" value="Aminotransferase_I/II_large"/>
</dbReference>
<evidence type="ECO:0000256" key="8">
    <source>
        <dbReference type="ARBA" id="ARBA00022898"/>
    </source>
</evidence>
<evidence type="ECO:0000256" key="5">
    <source>
        <dbReference type="ARBA" id="ARBA00022576"/>
    </source>
</evidence>
<proteinExistence type="inferred from homology"/>
<dbReference type="eggNOG" id="COG0079">
    <property type="taxonomic scope" value="Bacteria"/>
</dbReference>
<dbReference type="InterPro" id="IPR001917">
    <property type="entry name" value="Aminotrans_II_pyridoxalP_BS"/>
</dbReference>
<evidence type="ECO:0000313" key="13">
    <source>
        <dbReference type="EMBL" id="EKE44020.1"/>
    </source>
</evidence>
<comment type="similarity">
    <text evidence="3">Belongs to the class-II pyridoxal-phosphate-dependent aminotransferase family. Histidinol-phosphate aminotransferase subfamily.</text>
</comment>
<keyword evidence="7 13" id="KW-0808">Transferase</keyword>
<reference evidence="13 14" key="1">
    <citation type="journal article" date="2012" name="J. Bacteriol.">
        <title>Draft Genome Sequence of Oceaniovalibus guishaninsula JLT2003T.</title>
        <authorList>
            <person name="Tang K."/>
            <person name="Liu K."/>
            <person name="Jiao N."/>
        </authorList>
    </citation>
    <scope>NUCLEOTIDE SEQUENCE [LARGE SCALE GENOMIC DNA]</scope>
    <source>
        <strain evidence="13 14">JLT2003</strain>
    </source>
</reference>
<evidence type="ECO:0000256" key="6">
    <source>
        <dbReference type="ARBA" id="ARBA00022605"/>
    </source>
</evidence>
<organism evidence="13 14">
    <name type="scientific">Oceaniovalibus guishaninsula JLT2003</name>
    <dbReference type="NCBI Taxonomy" id="1231392"/>
    <lineage>
        <taxon>Bacteria</taxon>
        <taxon>Pseudomonadati</taxon>
        <taxon>Pseudomonadota</taxon>
        <taxon>Alphaproteobacteria</taxon>
        <taxon>Rhodobacterales</taxon>
        <taxon>Roseobacteraceae</taxon>
        <taxon>Oceaniovalibus</taxon>
    </lineage>
</organism>
<dbReference type="SUPFAM" id="SSF53383">
    <property type="entry name" value="PLP-dependent transferases"/>
    <property type="match status" value="1"/>
</dbReference>
<evidence type="ECO:0000256" key="1">
    <source>
        <dbReference type="ARBA" id="ARBA00001933"/>
    </source>
</evidence>
<comment type="caution">
    <text evidence="13">The sequence shown here is derived from an EMBL/GenBank/DDBJ whole genome shotgun (WGS) entry which is preliminary data.</text>
</comment>
<evidence type="ECO:0000256" key="4">
    <source>
        <dbReference type="ARBA" id="ARBA00012748"/>
    </source>
</evidence>
<dbReference type="InterPro" id="IPR015422">
    <property type="entry name" value="PyrdxlP-dep_Trfase_small"/>
</dbReference>
<gene>
    <name evidence="13" type="ORF">OCGS_2001</name>
</gene>
<dbReference type="RefSeq" id="WP_007427153.1">
    <property type="nucleotide sequence ID" value="NZ_AMGO01000046.1"/>
</dbReference>
<evidence type="ECO:0000256" key="11">
    <source>
        <dbReference type="RuleBase" id="RU003693"/>
    </source>
</evidence>
<evidence type="ECO:0000256" key="9">
    <source>
        <dbReference type="ARBA" id="ARBA00023102"/>
    </source>
</evidence>
<keyword evidence="8 11" id="KW-0663">Pyridoxal phosphate</keyword>
<dbReference type="InterPro" id="IPR015421">
    <property type="entry name" value="PyrdxlP-dep_Trfase_major"/>
</dbReference>
<dbReference type="Proteomes" id="UP000006765">
    <property type="component" value="Unassembled WGS sequence"/>
</dbReference>
<evidence type="ECO:0000256" key="2">
    <source>
        <dbReference type="ARBA" id="ARBA00005011"/>
    </source>
</evidence>
<keyword evidence="6" id="KW-0028">Amino-acid biosynthesis</keyword>
<dbReference type="PROSITE" id="PS00599">
    <property type="entry name" value="AA_TRANSFER_CLASS_2"/>
    <property type="match status" value="1"/>
</dbReference>
<dbReference type="InterPro" id="IPR015424">
    <property type="entry name" value="PyrdxlP-dep_Trfase"/>
</dbReference>
<keyword evidence="14" id="KW-1185">Reference proteome</keyword>
<dbReference type="Gene3D" id="3.90.1150.10">
    <property type="entry name" value="Aspartate Aminotransferase, domain 1"/>
    <property type="match status" value="1"/>
</dbReference>
<dbReference type="NCBIfam" id="NF006014">
    <property type="entry name" value="PRK08153.1"/>
    <property type="match status" value="1"/>
</dbReference>
<dbReference type="EMBL" id="AMGO01000046">
    <property type="protein sequence ID" value="EKE44020.1"/>
    <property type="molecule type" value="Genomic_DNA"/>
</dbReference>
<keyword evidence="5 13" id="KW-0032">Aminotransferase</keyword>
<evidence type="ECO:0000256" key="3">
    <source>
        <dbReference type="ARBA" id="ARBA00007970"/>
    </source>
</evidence>
<dbReference type="EC" id="2.6.1.9" evidence="4"/>